<evidence type="ECO:0000259" key="4">
    <source>
        <dbReference type="Pfam" id="PF00724"/>
    </source>
</evidence>
<dbReference type="RefSeq" id="WP_161012310.1">
    <property type="nucleotide sequence ID" value="NZ_WWCK01000001.1"/>
</dbReference>
<evidence type="ECO:0000313" key="5">
    <source>
        <dbReference type="EMBL" id="MYM65729.1"/>
    </source>
</evidence>
<dbReference type="CDD" id="cd02933">
    <property type="entry name" value="OYE_like_FMN"/>
    <property type="match status" value="1"/>
</dbReference>
<comment type="cofactor">
    <cofactor evidence="1">
        <name>FMN</name>
        <dbReference type="ChEBI" id="CHEBI:58210"/>
    </cofactor>
</comment>
<proteinExistence type="inferred from homology"/>
<dbReference type="PANTHER" id="PTHR22893">
    <property type="entry name" value="NADH OXIDOREDUCTASE-RELATED"/>
    <property type="match status" value="1"/>
</dbReference>
<comment type="similarity">
    <text evidence="2">Belongs to the NADH:flavin oxidoreductase/NADH oxidase family.</text>
</comment>
<organism evidence="5 6">
    <name type="scientific">Duganella rivi</name>
    <dbReference type="NCBI Taxonomy" id="2666083"/>
    <lineage>
        <taxon>Bacteria</taxon>
        <taxon>Pseudomonadati</taxon>
        <taxon>Pseudomonadota</taxon>
        <taxon>Betaproteobacteria</taxon>
        <taxon>Burkholderiales</taxon>
        <taxon>Oxalobacteraceae</taxon>
        <taxon>Telluria group</taxon>
        <taxon>Duganella</taxon>
    </lineage>
</organism>
<name>A0A7X4GNG2_9BURK</name>
<dbReference type="GO" id="GO:0010181">
    <property type="term" value="F:FMN binding"/>
    <property type="evidence" value="ECO:0007669"/>
    <property type="project" value="InterPro"/>
</dbReference>
<dbReference type="AlphaFoldDB" id="A0A7X4GNG2"/>
<evidence type="ECO:0000313" key="6">
    <source>
        <dbReference type="Proteomes" id="UP000450012"/>
    </source>
</evidence>
<reference evidence="5 6" key="1">
    <citation type="submission" date="2019-12" db="EMBL/GenBank/DDBJ databases">
        <title>Novel species isolated from a subtropical stream in China.</title>
        <authorList>
            <person name="Lu H."/>
        </authorList>
    </citation>
    <scope>NUCLEOTIDE SEQUENCE [LARGE SCALE GENOMIC DNA]</scope>
    <source>
        <strain evidence="5 6">FT55W</strain>
    </source>
</reference>
<keyword evidence="3" id="KW-0560">Oxidoreductase</keyword>
<evidence type="ECO:0000256" key="1">
    <source>
        <dbReference type="ARBA" id="ARBA00001917"/>
    </source>
</evidence>
<gene>
    <name evidence="5" type="ORF">GTP45_02635</name>
</gene>
<feature type="domain" description="NADH:flavin oxidoreductase/NADH oxidase N-terminal" evidence="4">
    <location>
        <begin position="4"/>
        <end position="337"/>
    </location>
</feature>
<dbReference type="Pfam" id="PF00724">
    <property type="entry name" value="Oxidored_FMN"/>
    <property type="match status" value="1"/>
</dbReference>
<dbReference type="FunFam" id="3.20.20.70:FF:000059">
    <property type="entry name" value="N-ethylmaleimide reductase, FMN-linked"/>
    <property type="match status" value="1"/>
</dbReference>
<sequence length="364" mass="38935">MNKLQQPLQIGDLTFNNRIAMAPITRARSGADGVPVSLNAAYYAQRATAGLIITEATNVSPNSAAFELAPGIYNEAQVAGWRGVTEQVHAAGGKMFMQLWHSGRVSSYALLKGADPLSPSGGNDDLALLQVYGAMANGYYARIYATPSRAMSNEEVYAAVAEFRAGAENAKRAGLDGVEIHAANGYLVQQFLSPLVNRRTDEFGGSVENRARFLRLVIEAVLTVFPKNRVGVRISPFAAYNNATDPNAAETYGYVARMLNGYGVAYIHGADTNAWGGTADMPKILDIIRSNYHGTLIANAGLTPDMAEQLLAGGRADMVAFGRLYVANPDLVARIAADGPYNTPDPFSFYGGTERGYTDYPSLG</sequence>
<dbReference type="EMBL" id="WWCK01000001">
    <property type="protein sequence ID" value="MYM65729.1"/>
    <property type="molecule type" value="Genomic_DNA"/>
</dbReference>
<keyword evidence="6" id="KW-1185">Reference proteome</keyword>
<dbReference type="InterPro" id="IPR001155">
    <property type="entry name" value="OxRdtase_FMN_N"/>
</dbReference>
<accession>A0A7X4GNG2</accession>
<dbReference type="GO" id="GO:0005829">
    <property type="term" value="C:cytosol"/>
    <property type="evidence" value="ECO:0007669"/>
    <property type="project" value="UniProtKB-ARBA"/>
</dbReference>
<dbReference type="InterPro" id="IPR045247">
    <property type="entry name" value="Oye-like"/>
</dbReference>
<dbReference type="GO" id="GO:0016628">
    <property type="term" value="F:oxidoreductase activity, acting on the CH-CH group of donors, NAD or NADP as acceptor"/>
    <property type="evidence" value="ECO:0007669"/>
    <property type="project" value="UniProtKB-ARBA"/>
</dbReference>
<dbReference type="Gene3D" id="3.20.20.70">
    <property type="entry name" value="Aldolase class I"/>
    <property type="match status" value="1"/>
</dbReference>
<dbReference type="SUPFAM" id="SSF51395">
    <property type="entry name" value="FMN-linked oxidoreductases"/>
    <property type="match status" value="1"/>
</dbReference>
<dbReference type="PANTHER" id="PTHR22893:SF91">
    <property type="entry name" value="NADPH DEHYDROGENASE 2-RELATED"/>
    <property type="match status" value="1"/>
</dbReference>
<protein>
    <submittedName>
        <fullName evidence="5">Alkene reductase</fullName>
    </submittedName>
</protein>
<evidence type="ECO:0000256" key="3">
    <source>
        <dbReference type="ARBA" id="ARBA00023002"/>
    </source>
</evidence>
<dbReference type="Proteomes" id="UP000450012">
    <property type="component" value="Unassembled WGS sequence"/>
</dbReference>
<dbReference type="InterPro" id="IPR013785">
    <property type="entry name" value="Aldolase_TIM"/>
</dbReference>
<comment type="caution">
    <text evidence="5">The sequence shown here is derived from an EMBL/GenBank/DDBJ whole genome shotgun (WGS) entry which is preliminary data.</text>
</comment>
<evidence type="ECO:0000256" key="2">
    <source>
        <dbReference type="ARBA" id="ARBA00005979"/>
    </source>
</evidence>